<dbReference type="EMBL" id="CYXR01000038">
    <property type="protein sequence ID" value="CUN17140.1"/>
    <property type="molecule type" value="Genomic_DNA"/>
</dbReference>
<name>A0A173URT1_9FIRM</name>
<dbReference type="InterPro" id="IPR036452">
    <property type="entry name" value="Ribo_hydro-like"/>
</dbReference>
<keyword evidence="2" id="KW-0326">Glycosidase</keyword>
<dbReference type="Gene3D" id="3.90.245.10">
    <property type="entry name" value="Ribonucleoside hydrolase-like"/>
    <property type="match status" value="1"/>
</dbReference>
<dbReference type="AlphaFoldDB" id="A0A173URT1"/>
<dbReference type="GO" id="GO:0050263">
    <property type="term" value="F:ribosylpyrimidine nucleosidase activity"/>
    <property type="evidence" value="ECO:0007669"/>
    <property type="project" value="UniProtKB-EC"/>
</dbReference>
<dbReference type="PANTHER" id="PTHR46190:SF1">
    <property type="entry name" value="SI:CH211-201H21.5"/>
    <property type="match status" value="1"/>
</dbReference>
<dbReference type="Proteomes" id="UP000095727">
    <property type="component" value="Unassembled WGS sequence"/>
</dbReference>
<reference evidence="2 3" key="1">
    <citation type="submission" date="2015-09" db="EMBL/GenBank/DDBJ databases">
        <authorList>
            <consortium name="Pathogen Informatics"/>
        </authorList>
    </citation>
    <scope>NUCLEOTIDE SEQUENCE [LARGE SCALE GENOMIC DNA]</scope>
    <source>
        <strain evidence="2 3">2789STDY5834962</strain>
    </source>
</reference>
<dbReference type="SUPFAM" id="SSF53590">
    <property type="entry name" value="Nucleoside hydrolase"/>
    <property type="match status" value="1"/>
</dbReference>
<evidence type="ECO:0000259" key="1">
    <source>
        <dbReference type="Pfam" id="PF01156"/>
    </source>
</evidence>
<feature type="domain" description="Inosine/uridine-preferring nucleoside hydrolase" evidence="1">
    <location>
        <begin position="4"/>
        <end position="278"/>
    </location>
</feature>
<evidence type="ECO:0000313" key="2">
    <source>
        <dbReference type="EMBL" id="CUN17140.1"/>
    </source>
</evidence>
<dbReference type="InterPro" id="IPR001910">
    <property type="entry name" value="Inosine/uridine_hydrolase_dom"/>
</dbReference>
<gene>
    <name evidence="2" type="primary">rihB</name>
    <name evidence="2" type="ORF">ERS852574_03148</name>
</gene>
<dbReference type="PANTHER" id="PTHR46190">
    <property type="entry name" value="SI:CH211-201H21.5-RELATED"/>
    <property type="match status" value="1"/>
</dbReference>
<evidence type="ECO:0000313" key="3">
    <source>
        <dbReference type="Proteomes" id="UP000095727"/>
    </source>
</evidence>
<sequence length="295" mass="33484">MRKIIHDCDCTFGINGCDVDDGLALLYLLGDPEAEVLGVTTTYGNNTLEKVYENTKKFVKKIGHDELRVYKGGATPGETESEAAHYLAEMAEKYAGELEILVTGSVTNLYGAWKHNPEFFHQVKSIVLMGGTTEPLIFAKREMDELNFSCDPLATYATLTSGTDVAVITGNNCLKVLFTREEYERELSDLSKGVVRLIKNETDYWFDNNWDEYGIPGYYNWDAIAAAYMMHPELFETQIVDMQLSTEKLTKGRMILAEDEAKKNCTLKIPVIRDADEFRRNLYDTWMNVKIETVK</sequence>
<dbReference type="EC" id="3.2.2.8" evidence="2"/>
<dbReference type="RefSeq" id="WP_022221072.1">
    <property type="nucleotide sequence ID" value="NZ_CYXR01000038.1"/>
</dbReference>
<proteinExistence type="predicted"/>
<dbReference type="InterPro" id="IPR052775">
    <property type="entry name" value="IUN_hydrolase"/>
</dbReference>
<dbReference type="Pfam" id="PF01156">
    <property type="entry name" value="IU_nuc_hydro"/>
    <property type="match status" value="1"/>
</dbReference>
<organism evidence="2 3">
    <name type="scientific">Coprococcus comes</name>
    <dbReference type="NCBI Taxonomy" id="410072"/>
    <lineage>
        <taxon>Bacteria</taxon>
        <taxon>Bacillati</taxon>
        <taxon>Bacillota</taxon>
        <taxon>Clostridia</taxon>
        <taxon>Lachnospirales</taxon>
        <taxon>Lachnospiraceae</taxon>
        <taxon>Coprococcus</taxon>
    </lineage>
</organism>
<protein>
    <submittedName>
        <fullName evidence="2">Pyrimidine-specific ribonucleoside hydrolase rihB</fullName>
        <ecNumber evidence="2">3.2.2.8</ecNumber>
    </submittedName>
</protein>
<accession>A0A173URT1</accession>
<keyword evidence="2" id="KW-0378">Hydrolase</keyword>